<dbReference type="EMBL" id="JAMRDG010000001">
    <property type="protein sequence ID" value="KAJ3698269.1"/>
    <property type="molecule type" value="Genomic_DNA"/>
</dbReference>
<gene>
    <name evidence="2" type="ORF">LUZ61_001974</name>
</gene>
<sequence>MDEYLENLKSFRSYMKDVEDEAAKRSAEEQMQQTAIDTLMNDLNLVGLEVAKVNEETGQMLKEKNNVEWEINQKQKKISSLETECSTLKQTLELLHQEFNTISEKLGARRSFYTNTIENFVKQLKDQQEWINKNKLSSQKELLLQVEGSPSKRGNVEGDYGFANEGKSEKMQTQNCEEENALKYQMEAAKQQMEALEAKKSVLISETLQNKELLDQEKKLMETMPCNLAEMELNALEEEQKALSGDKAGEMEYIQSLQDRINALKEISCGVTCQCGLQYQVELTRGN</sequence>
<accession>A0AAD5ZI13</accession>
<evidence type="ECO:0000313" key="2">
    <source>
        <dbReference type="EMBL" id="KAJ3698269.1"/>
    </source>
</evidence>
<evidence type="ECO:0000256" key="1">
    <source>
        <dbReference type="SAM" id="Coils"/>
    </source>
</evidence>
<organism evidence="2 3">
    <name type="scientific">Rhynchospora tenuis</name>
    <dbReference type="NCBI Taxonomy" id="198213"/>
    <lineage>
        <taxon>Eukaryota</taxon>
        <taxon>Viridiplantae</taxon>
        <taxon>Streptophyta</taxon>
        <taxon>Embryophyta</taxon>
        <taxon>Tracheophyta</taxon>
        <taxon>Spermatophyta</taxon>
        <taxon>Magnoliopsida</taxon>
        <taxon>Liliopsida</taxon>
        <taxon>Poales</taxon>
        <taxon>Cyperaceae</taxon>
        <taxon>Cyperoideae</taxon>
        <taxon>Rhynchosporeae</taxon>
        <taxon>Rhynchospora</taxon>
    </lineage>
</organism>
<keyword evidence="3" id="KW-1185">Reference proteome</keyword>
<dbReference type="Proteomes" id="UP001210211">
    <property type="component" value="Unassembled WGS sequence"/>
</dbReference>
<dbReference type="PANTHER" id="PTHR38353:SF2">
    <property type="entry name" value="TROPOMYOSIN"/>
    <property type="match status" value="1"/>
</dbReference>
<evidence type="ECO:0000313" key="3">
    <source>
        <dbReference type="Proteomes" id="UP001210211"/>
    </source>
</evidence>
<reference evidence="2 3" key="1">
    <citation type="journal article" date="2022" name="Cell">
        <title>Repeat-based holocentromeres influence genome architecture and karyotype evolution.</title>
        <authorList>
            <person name="Hofstatter P.G."/>
            <person name="Thangavel G."/>
            <person name="Lux T."/>
            <person name="Neumann P."/>
            <person name="Vondrak T."/>
            <person name="Novak P."/>
            <person name="Zhang M."/>
            <person name="Costa L."/>
            <person name="Castellani M."/>
            <person name="Scott A."/>
            <person name="Toegelov H."/>
            <person name="Fuchs J."/>
            <person name="Mata-Sucre Y."/>
            <person name="Dias Y."/>
            <person name="Vanzela A.L.L."/>
            <person name="Huettel B."/>
            <person name="Almeida C.C.S."/>
            <person name="Simkova H."/>
            <person name="Souza G."/>
            <person name="Pedrosa-Harand A."/>
            <person name="Macas J."/>
            <person name="Mayer K.F.X."/>
            <person name="Houben A."/>
            <person name="Marques A."/>
        </authorList>
    </citation>
    <scope>NUCLEOTIDE SEQUENCE [LARGE SCALE GENOMIC DNA]</scope>
    <source>
        <strain evidence="2">RhyTen1mFocal</strain>
    </source>
</reference>
<proteinExistence type="predicted"/>
<dbReference type="PANTHER" id="PTHR38353">
    <property type="entry name" value="TROPOMYOSIN"/>
    <property type="match status" value="1"/>
</dbReference>
<keyword evidence="1" id="KW-0175">Coiled coil</keyword>
<protein>
    <submittedName>
        <fullName evidence="2">Uncharacterized protein</fullName>
    </submittedName>
</protein>
<comment type="caution">
    <text evidence="2">The sequence shown here is derived from an EMBL/GenBank/DDBJ whole genome shotgun (WGS) entry which is preliminary data.</text>
</comment>
<feature type="coiled-coil region" evidence="1">
    <location>
        <begin position="179"/>
        <end position="246"/>
    </location>
</feature>
<feature type="coiled-coil region" evidence="1">
    <location>
        <begin position="64"/>
        <end position="98"/>
    </location>
</feature>
<dbReference type="AlphaFoldDB" id="A0AAD5ZI13"/>
<name>A0AAD5ZI13_9POAL</name>